<feature type="compositionally biased region" description="Low complexity" evidence="1">
    <location>
        <begin position="167"/>
        <end position="179"/>
    </location>
</feature>
<name>A0A8J5R5K0_9HYME</name>
<dbReference type="EMBL" id="JAAOIC020000019">
    <property type="protein sequence ID" value="KAG8040912.1"/>
    <property type="molecule type" value="Genomic_DNA"/>
</dbReference>
<feature type="region of interest" description="Disordered" evidence="1">
    <location>
        <begin position="122"/>
        <end position="212"/>
    </location>
</feature>
<evidence type="ECO:0000313" key="2">
    <source>
        <dbReference type="EMBL" id="KAG8040912.1"/>
    </source>
</evidence>
<comment type="caution">
    <text evidence="2">The sequence shown here is derived from an EMBL/GenBank/DDBJ whole genome shotgun (WGS) entry which is preliminary data.</text>
</comment>
<proteinExistence type="predicted"/>
<gene>
    <name evidence="2" type="ORF">G9C98_001900</name>
</gene>
<organism evidence="2 3">
    <name type="scientific">Cotesia typhae</name>
    <dbReference type="NCBI Taxonomy" id="2053667"/>
    <lineage>
        <taxon>Eukaryota</taxon>
        <taxon>Metazoa</taxon>
        <taxon>Ecdysozoa</taxon>
        <taxon>Arthropoda</taxon>
        <taxon>Hexapoda</taxon>
        <taxon>Insecta</taxon>
        <taxon>Pterygota</taxon>
        <taxon>Neoptera</taxon>
        <taxon>Endopterygota</taxon>
        <taxon>Hymenoptera</taxon>
        <taxon>Apocrita</taxon>
        <taxon>Ichneumonoidea</taxon>
        <taxon>Braconidae</taxon>
        <taxon>Microgastrinae</taxon>
        <taxon>Cotesia</taxon>
    </lineage>
</organism>
<sequence length="212" mass="23691">MEFFANPFQGLVVVETGSSSTLGVIDDIGYQYSNNNNFVSSYHGFKQRDYYQLPGKLIKASEITNYDVEFLSAKGLKKINREAAEVDIVAFDDRESNSLNELMDHSQQNEVSPAKYNRVESFASSEEFDSQSSSPSKAPSSFIDVDTSPRNVFKVPSNKVHPSSRDYNNYKANKSNSSSEEFDNRTLFSDSDLSTSSTSSSVVSPKNKKKYL</sequence>
<feature type="compositionally biased region" description="Low complexity" evidence="1">
    <location>
        <begin position="189"/>
        <end position="204"/>
    </location>
</feature>
<dbReference type="OrthoDB" id="7692994at2759"/>
<feature type="compositionally biased region" description="Low complexity" evidence="1">
    <location>
        <begin position="122"/>
        <end position="141"/>
    </location>
</feature>
<accession>A0A8J5R5K0</accession>
<keyword evidence="3" id="KW-1185">Reference proteome</keyword>
<protein>
    <submittedName>
        <fullName evidence="2">Uncharacterized protein</fullName>
    </submittedName>
</protein>
<reference evidence="2" key="2">
    <citation type="submission" date="2021-04" db="EMBL/GenBank/DDBJ databases">
        <title>Genome-wide patterns of bracovirus chromosomal integration into multiple host tissues during parasitism.</title>
        <authorList>
            <person name="Chebbi M.A.C."/>
        </authorList>
    </citation>
    <scope>NUCLEOTIDE SEQUENCE</scope>
    <source>
        <tissue evidence="2">Whole body</tissue>
    </source>
</reference>
<reference evidence="2" key="1">
    <citation type="submission" date="2020-03" db="EMBL/GenBank/DDBJ databases">
        <authorList>
            <person name="Chebbi M.A."/>
            <person name="Drezen J.M."/>
        </authorList>
    </citation>
    <scope>NUCLEOTIDE SEQUENCE</scope>
    <source>
        <tissue evidence="2">Whole body</tissue>
    </source>
</reference>
<dbReference type="AlphaFoldDB" id="A0A8J5R5K0"/>
<evidence type="ECO:0000313" key="3">
    <source>
        <dbReference type="Proteomes" id="UP000729913"/>
    </source>
</evidence>
<dbReference type="Proteomes" id="UP000729913">
    <property type="component" value="Unassembled WGS sequence"/>
</dbReference>
<evidence type="ECO:0000256" key="1">
    <source>
        <dbReference type="SAM" id="MobiDB-lite"/>
    </source>
</evidence>